<comment type="caution">
    <text evidence="2">The sequence shown here is derived from an EMBL/GenBank/DDBJ whole genome shotgun (WGS) entry which is preliminary data.</text>
</comment>
<dbReference type="Pfam" id="PF19054">
    <property type="entry name" value="DUF5753"/>
    <property type="match status" value="1"/>
</dbReference>
<sequence length="285" mass="32064">MPDSQFSSAQSARQALAGRLQEIRLDAGLSARALSTAAGWHEAKTSRIEHAKQQPSEADLRAWCCVCSAEKLIPELIAELRAVNSMWLDWRRAERNGLKHLNVSVRDIYERTRQFRSYCQSMIPGLLQTPEYTTAVLASLRERRQVQVDDVASAVAERMDRQHVLYEGDHRFAFVLELAALRYQVGGPEVLTGQLRHLLDVMQLASVSLGIIPTSVDRTPRWPVEDFYIFDNKQANVELVSGFLTITHPREIAMYAESFAALSKLAVYGSRARRLITAALAELPD</sequence>
<evidence type="ECO:0000313" key="3">
    <source>
        <dbReference type="Proteomes" id="UP000295573"/>
    </source>
</evidence>
<evidence type="ECO:0000259" key="1">
    <source>
        <dbReference type="Pfam" id="PF19054"/>
    </source>
</evidence>
<dbReference type="InterPro" id="IPR043917">
    <property type="entry name" value="DUF5753"/>
</dbReference>
<accession>A0A4R2I4W2</accession>
<dbReference type="EMBL" id="SLWR01000021">
    <property type="protein sequence ID" value="TCO38148.1"/>
    <property type="molecule type" value="Genomic_DNA"/>
</dbReference>
<name>A0A4R2I4W2_9ACTN</name>
<feature type="domain" description="DUF5753" evidence="1">
    <location>
        <begin position="112"/>
        <end position="277"/>
    </location>
</feature>
<dbReference type="Proteomes" id="UP000295573">
    <property type="component" value="Unassembled WGS sequence"/>
</dbReference>
<protein>
    <submittedName>
        <fullName evidence="2">Helix-turn-helix protein</fullName>
    </submittedName>
</protein>
<dbReference type="OrthoDB" id="4966777at2"/>
<reference evidence="2 3" key="1">
    <citation type="journal article" date="2015" name="Stand. Genomic Sci.">
        <title>Genomic Encyclopedia of Bacterial and Archaeal Type Strains, Phase III: the genomes of soil and plant-associated and newly described type strains.</title>
        <authorList>
            <person name="Whitman W.B."/>
            <person name="Woyke T."/>
            <person name="Klenk H.P."/>
            <person name="Zhou Y."/>
            <person name="Lilburn T.G."/>
            <person name="Beck B.J."/>
            <person name="De Vos P."/>
            <person name="Vandamme P."/>
            <person name="Eisen J.A."/>
            <person name="Garrity G."/>
            <person name="Hugenholtz P."/>
            <person name="Kyrpides N.C."/>
        </authorList>
    </citation>
    <scope>NUCLEOTIDE SEQUENCE [LARGE SCALE GENOMIC DNA]</scope>
    <source>
        <strain evidence="2 3">VKM Ac-2541</strain>
    </source>
</reference>
<dbReference type="RefSeq" id="WP_132157623.1">
    <property type="nucleotide sequence ID" value="NZ_SLWR01000021.1"/>
</dbReference>
<proteinExistence type="predicted"/>
<dbReference type="Pfam" id="PF13560">
    <property type="entry name" value="HTH_31"/>
    <property type="match status" value="1"/>
</dbReference>
<dbReference type="InterPro" id="IPR010982">
    <property type="entry name" value="Lambda_DNA-bd_dom_sf"/>
</dbReference>
<keyword evidence="3" id="KW-1185">Reference proteome</keyword>
<dbReference type="Gene3D" id="1.10.260.40">
    <property type="entry name" value="lambda repressor-like DNA-binding domains"/>
    <property type="match status" value="1"/>
</dbReference>
<organism evidence="2 3">
    <name type="scientific">Kribbella antiqua</name>
    <dbReference type="NCBI Taxonomy" id="2512217"/>
    <lineage>
        <taxon>Bacteria</taxon>
        <taxon>Bacillati</taxon>
        <taxon>Actinomycetota</taxon>
        <taxon>Actinomycetes</taxon>
        <taxon>Propionibacteriales</taxon>
        <taxon>Kribbellaceae</taxon>
        <taxon>Kribbella</taxon>
    </lineage>
</organism>
<dbReference type="CDD" id="cd00093">
    <property type="entry name" value="HTH_XRE"/>
    <property type="match status" value="1"/>
</dbReference>
<dbReference type="SUPFAM" id="SSF47413">
    <property type="entry name" value="lambda repressor-like DNA-binding domains"/>
    <property type="match status" value="1"/>
</dbReference>
<gene>
    <name evidence="2" type="ORF">EV646_12161</name>
</gene>
<dbReference type="GO" id="GO:0003677">
    <property type="term" value="F:DNA binding"/>
    <property type="evidence" value="ECO:0007669"/>
    <property type="project" value="InterPro"/>
</dbReference>
<evidence type="ECO:0000313" key="2">
    <source>
        <dbReference type="EMBL" id="TCO38148.1"/>
    </source>
</evidence>
<dbReference type="AlphaFoldDB" id="A0A4R2I4W2"/>
<dbReference type="InterPro" id="IPR001387">
    <property type="entry name" value="Cro/C1-type_HTH"/>
</dbReference>